<feature type="region of interest" description="Disordered" evidence="1">
    <location>
        <begin position="25"/>
        <end position="52"/>
    </location>
</feature>
<feature type="compositionally biased region" description="Polar residues" evidence="1">
    <location>
        <begin position="40"/>
        <end position="52"/>
    </location>
</feature>
<feature type="domain" description="PepSY" evidence="3">
    <location>
        <begin position="77"/>
        <end position="124"/>
    </location>
</feature>
<dbReference type="EMBL" id="QNRX01000015">
    <property type="protein sequence ID" value="RBP61054.1"/>
    <property type="molecule type" value="Genomic_DNA"/>
</dbReference>
<dbReference type="RefSeq" id="WP_113921266.1">
    <property type="nucleotide sequence ID" value="NZ_QNRX01000015.1"/>
</dbReference>
<proteinExistence type="predicted"/>
<evidence type="ECO:0000256" key="2">
    <source>
        <dbReference type="SAM" id="SignalP"/>
    </source>
</evidence>
<evidence type="ECO:0000313" key="4">
    <source>
        <dbReference type="EMBL" id="RBP61054.1"/>
    </source>
</evidence>
<protein>
    <recommendedName>
        <fullName evidence="3">PepSY domain-containing protein</fullName>
    </recommendedName>
</protein>
<gene>
    <name evidence="4" type="ORF">DES36_11553</name>
</gene>
<feature type="signal peptide" evidence="2">
    <location>
        <begin position="1"/>
        <end position="22"/>
    </location>
</feature>
<reference evidence="4 5" key="1">
    <citation type="submission" date="2018-06" db="EMBL/GenBank/DDBJ databases">
        <title>Genomic Encyclopedia of Type Strains, Phase IV (KMG-IV): sequencing the most valuable type-strain genomes for metagenomic binning, comparative biology and taxonomic classification.</title>
        <authorList>
            <person name="Goeker M."/>
        </authorList>
    </citation>
    <scope>NUCLEOTIDE SEQUENCE [LARGE SCALE GENOMIC DNA]</scope>
    <source>
        <strain evidence="4 5">DSM 22112</strain>
    </source>
</reference>
<dbReference type="Gene3D" id="3.10.450.40">
    <property type="match status" value="2"/>
</dbReference>
<dbReference type="AlphaFoldDB" id="A0A366I351"/>
<accession>A0A366I351</accession>
<dbReference type="OrthoDB" id="2166913at2"/>
<dbReference type="Pfam" id="PF03413">
    <property type="entry name" value="PepSY"/>
    <property type="match status" value="1"/>
</dbReference>
<evidence type="ECO:0000259" key="3">
    <source>
        <dbReference type="Pfam" id="PF03413"/>
    </source>
</evidence>
<feature type="chain" id="PRO_5038925156" description="PepSY domain-containing protein" evidence="2">
    <location>
        <begin position="23"/>
        <end position="204"/>
    </location>
</feature>
<evidence type="ECO:0000313" key="5">
    <source>
        <dbReference type="Proteomes" id="UP000253490"/>
    </source>
</evidence>
<name>A0A366I351_9FIRM</name>
<dbReference type="InterPro" id="IPR025711">
    <property type="entry name" value="PepSY"/>
</dbReference>
<evidence type="ECO:0000256" key="1">
    <source>
        <dbReference type="SAM" id="MobiDB-lite"/>
    </source>
</evidence>
<dbReference type="Proteomes" id="UP000253490">
    <property type="component" value="Unassembled WGS sequence"/>
</dbReference>
<organism evidence="4 5">
    <name type="scientific">Alkalibaculum bacchi</name>
    <dbReference type="NCBI Taxonomy" id="645887"/>
    <lineage>
        <taxon>Bacteria</taxon>
        <taxon>Bacillati</taxon>
        <taxon>Bacillota</taxon>
        <taxon>Clostridia</taxon>
        <taxon>Eubacteriales</taxon>
        <taxon>Eubacteriaceae</taxon>
        <taxon>Alkalibaculum</taxon>
    </lineage>
</organism>
<keyword evidence="2" id="KW-0732">Signal</keyword>
<sequence length="204" mass="23576">MIKKRWIIFIVLVLAITLPACTGNSPNNNSNDEISKEDSTNTYTNPDSDINNTGTITNVVYEDIKLTPGEVFNIYVKKYPNVKVNKLALDFDRGLYIYEVEGYDDTNKYKLKIEPVDGEILKEEQKQRDDNDTEDEITIENVNKIQELMDKALKDAGNGYKVGEWELKFENGQSIFEIEVVDDNDHDIEYKYNINTMELIEKDQ</sequence>
<keyword evidence="5" id="KW-1185">Reference proteome</keyword>
<comment type="caution">
    <text evidence="4">The sequence shown here is derived from an EMBL/GenBank/DDBJ whole genome shotgun (WGS) entry which is preliminary data.</text>
</comment>